<accession>A0ABZ1UM22</accession>
<dbReference type="InterPro" id="IPR012337">
    <property type="entry name" value="RNaseH-like_sf"/>
</dbReference>
<dbReference type="InterPro" id="IPR050900">
    <property type="entry name" value="Transposase_IS3/IS150/IS904"/>
</dbReference>
<dbReference type="InterPro" id="IPR001584">
    <property type="entry name" value="Integrase_cat-core"/>
</dbReference>
<dbReference type="EMBL" id="CP136508">
    <property type="protein sequence ID" value="WUR13108.1"/>
    <property type="molecule type" value="Genomic_DNA"/>
</dbReference>
<dbReference type="Pfam" id="PF13276">
    <property type="entry name" value="HTH_21"/>
    <property type="match status" value="1"/>
</dbReference>
<protein>
    <submittedName>
        <fullName evidence="2">IS3 family transposase</fullName>
    </submittedName>
</protein>
<dbReference type="InterPro" id="IPR048020">
    <property type="entry name" value="Transpos_IS3"/>
</dbReference>
<organism evidence="2 3">
    <name type="scientific">[Empedobacter] haloabium</name>
    <dbReference type="NCBI Taxonomy" id="592317"/>
    <lineage>
        <taxon>Bacteria</taxon>
        <taxon>Pseudomonadati</taxon>
        <taxon>Pseudomonadota</taxon>
        <taxon>Betaproteobacteria</taxon>
        <taxon>Burkholderiales</taxon>
        <taxon>Oxalobacteraceae</taxon>
        <taxon>Telluria group</taxon>
        <taxon>Telluria group incertae sedis</taxon>
    </lineage>
</organism>
<dbReference type="PANTHER" id="PTHR46889:SF4">
    <property type="entry name" value="TRANSPOSASE INSO FOR INSERTION SEQUENCE ELEMENT IS911B-RELATED"/>
    <property type="match status" value="1"/>
</dbReference>
<dbReference type="Gene3D" id="3.30.420.10">
    <property type="entry name" value="Ribonuclease H-like superfamily/Ribonuclease H"/>
    <property type="match status" value="1"/>
</dbReference>
<evidence type="ECO:0000313" key="2">
    <source>
        <dbReference type="EMBL" id="WUR13108.1"/>
    </source>
</evidence>
<dbReference type="Proteomes" id="UP000321323">
    <property type="component" value="Chromosome"/>
</dbReference>
<sequence>MKYAVIEEHSKRHSVRSLCRVLDVKYSTYYAFRRRPSSMRSREDLALRQHIRSLHDSHRHALGAVKTWRLLNASGVVCGKHRVARLRKIEAIEAKRKTKFRVMKAHQHTEPPAPDLLKRAFTVTAPNKVWVSDITTIHTSEGWLHLAIVLDLFARRIVGWAMNQCQDASLPIAALRMAYAQRRPEPGLICHTDKRQVYGSKLYRGVLDERGLRASMSRRGNCHDNAVAESWFSTLKNELTRHTMYPTRANAIAEISSYIELYYNQRRPHQTLRYLSPMEVEKKYLTPN</sequence>
<dbReference type="PROSITE" id="PS50994">
    <property type="entry name" value="INTEGRASE"/>
    <property type="match status" value="1"/>
</dbReference>
<evidence type="ECO:0000259" key="1">
    <source>
        <dbReference type="PROSITE" id="PS50994"/>
    </source>
</evidence>
<feature type="domain" description="Integrase catalytic" evidence="1">
    <location>
        <begin position="122"/>
        <end position="285"/>
    </location>
</feature>
<dbReference type="PANTHER" id="PTHR46889">
    <property type="entry name" value="TRANSPOSASE INSF FOR INSERTION SEQUENCE IS3B-RELATED"/>
    <property type="match status" value="1"/>
</dbReference>
<reference evidence="2 3" key="1">
    <citation type="journal article" date="2019" name="Int. J. Syst. Evol. Microbiol.">
        <title>The Draft Whole-Genome Sequence of the Antibiotic Producer Empedobacter haloabium ATCC 31962 Provides Indications for Its Taxonomic Reclassification.</title>
        <authorList>
            <person name="Miess H."/>
            <person name="Arlt P."/>
            <person name="Apel A.K."/>
            <person name="Weber T."/>
            <person name="Nieselt K."/>
            <person name="Hanssen F."/>
            <person name="Czemmel S."/>
            <person name="Nahnsen S."/>
            <person name="Gross H."/>
        </authorList>
    </citation>
    <scope>NUCLEOTIDE SEQUENCE [LARGE SCALE GENOMIC DNA]</scope>
    <source>
        <strain evidence="2 3">ATCC 31962</strain>
    </source>
</reference>
<gene>
    <name evidence="2" type="ORF">E7V67_026045</name>
</gene>
<dbReference type="NCBIfam" id="NF033516">
    <property type="entry name" value="transpos_IS3"/>
    <property type="match status" value="1"/>
</dbReference>
<evidence type="ECO:0000313" key="3">
    <source>
        <dbReference type="Proteomes" id="UP000321323"/>
    </source>
</evidence>
<dbReference type="InterPro" id="IPR036397">
    <property type="entry name" value="RNaseH_sf"/>
</dbReference>
<proteinExistence type="predicted"/>
<dbReference type="Pfam" id="PF00665">
    <property type="entry name" value="rve"/>
    <property type="match status" value="1"/>
</dbReference>
<keyword evidence="3" id="KW-1185">Reference proteome</keyword>
<dbReference type="SUPFAM" id="SSF53098">
    <property type="entry name" value="Ribonuclease H-like"/>
    <property type="match status" value="1"/>
</dbReference>
<dbReference type="Pfam" id="PF13333">
    <property type="entry name" value="rve_2"/>
    <property type="match status" value="1"/>
</dbReference>
<dbReference type="InterPro" id="IPR025948">
    <property type="entry name" value="HTH-like_dom"/>
</dbReference>
<name>A0ABZ1UM22_9BURK</name>